<dbReference type="STRING" id="1603555.SU86_001835"/>
<dbReference type="PROSITE" id="PS51819">
    <property type="entry name" value="VOC"/>
    <property type="match status" value="1"/>
</dbReference>
<proteinExistence type="predicted"/>
<dbReference type="GeneID" id="24875123"/>
<dbReference type="Gene3D" id="3.30.720.120">
    <property type="match status" value="1"/>
</dbReference>
<dbReference type="Proteomes" id="UP000266745">
    <property type="component" value="Chromosome"/>
</dbReference>
<protein>
    <submittedName>
        <fullName evidence="2">Glyoxalase</fullName>
    </submittedName>
</protein>
<dbReference type="Gene3D" id="3.30.720.110">
    <property type="match status" value="1"/>
</dbReference>
<dbReference type="CDD" id="cd07246">
    <property type="entry name" value="VOC_like"/>
    <property type="match status" value="1"/>
</dbReference>
<evidence type="ECO:0000313" key="2">
    <source>
        <dbReference type="EMBL" id="AJZ75330.1"/>
    </source>
</evidence>
<accession>A0A3G1AZL9</accession>
<name>A0A3G1AZL9_9ARCH</name>
<evidence type="ECO:0000259" key="1">
    <source>
        <dbReference type="PROSITE" id="PS51819"/>
    </source>
</evidence>
<dbReference type="KEGG" id="tah:SU86_001835"/>
<dbReference type="PANTHER" id="PTHR34109:SF1">
    <property type="entry name" value="VOC DOMAIN-CONTAINING PROTEIN"/>
    <property type="match status" value="1"/>
</dbReference>
<sequence length="155" mass="17161">MIKSIPDGFHSATICLTLKDASAAIEFYKKAFDAQELFRMMGKDGKQIMHAEIKIGDSIIMINDEFPQMNFRSPQSIGGSGSGVYLYMNNVDDTLKKAAANGAKITMPATDVFWGDRMGSMEDPFGHIWSIATHVKDVSPEEMIKGAQEMKENCQ</sequence>
<dbReference type="InterPro" id="IPR004360">
    <property type="entry name" value="Glyas_Fos-R_dOase_dom"/>
</dbReference>
<dbReference type="AlphaFoldDB" id="A0A3G1AZL9"/>
<dbReference type="RefSeq" id="WP_048187848.1">
    <property type="nucleotide sequence ID" value="NZ_CP011097.1"/>
</dbReference>
<evidence type="ECO:0000313" key="3">
    <source>
        <dbReference type="Proteomes" id="UP000266745"/>
    </source>
</evidence>
<feature type="domain" description="VOC" evidence="1">
    <location>
        <begin position="8"/>
        <end position="134"/>
    </location>
</feature>
<dbReference type="InterPro" id="IPR037523">
    <property type="entry name" value="VOC_core"/>
</dbReference>
<dbReference type="PANTHER" id="PTHR34109">
    <property type="entry name" value="BNAUNNG04460D PROTEIN-RELATED"/>
    <property type="match status" value="1"/>
</dbReference>
<organism evidence="2 3">
    <name type="scientific">Candidatus Nitrosotenuis cloacae</name>
    <dbReference type="NCBI Taxonomy" id="1603555"/>
    <lineage>
        <taxon>Archaea</taxon>
        <taxon>Nitrososphaerota</taxon>
        <taxon>Candidatus Nitrosotenuis</taxon>
    </lineage>
</organism>
<dbReference type="OrthoDB" id="144489at2157"/>
<dbReference type="EMBL" id="CP011097">
    <property type="protein sequence ID" value="AJZ75330.1"/>
    <property type="molecule type" value="Genomic_DNA"/>
</dbReference>
<keyword evidence="3" id="KW-1185">Reference proteome</keyword>
<gene>
    <name evidence="2" type="ORF">SU86_001835</name>
</gene>
<dbReference type="SUPFAM" id="SSF54593">
    <property type="entry name" value="Glyoxalase/Bleomycin resistance protein/Dihydroxybiphenyl dioxygenase"/>
    <property type="match status" value="1"/>
</dbReference>
<reference evidence="2 3" key="1">
    <citation type="journal article" date="2016" name="Sci. Rep.">
        <title>A novel ammonia-oxidizing archaeon from wastewater treatment plant: Its enrichment, physiological and genomic characteristics.</title>
        <authorList>
            <person name="Li Y."/>
            <person name="Ding K."/>
            <person name="Wen X."/>
            <person name="Zhang B."/>
            <person name="Shen B."/>
            <person name="Yang Y."/>
        </authorList>
    </citation>
    <scope>NUCLEOTIDE SEQUENCE [LARGE SCALE GENOMIC DNA]</scope>
    <source>
        <strain evidence="2 3">SAT1</strain>
    </source>
</reference>
<dbReference type="InterPro" id="IPR029068">
    <property type="entry name" value="Glyas_Bleomycin-R_OHBP_Dase"/>
</dbReference>
<dbReference type="Pfam" id="PF00903">
    <property type="entry name" value="Glyoxalase"/>
    <property type="match status" value="1"/>
</dbReference>